<dbReference type="EMBL" id="GIKN01002902">
    <property type="protein sequence ID" value="NIE45175.1"/>
    <property type="molecule type" value="Transcribed_RNA"/>
</dbReference>
<feature type="signal peptide" evidence="1">
    <location>
        <begin position="1"/>
        <end position="16"/>
    </location>
</feature>
<protein>
    <recommendedName>
        <fullName evidence="3">Secreted protein</fullName>
    </recommendedName>
</protein>
<reference evidence="2" key="1">
    <citation type="submission" date="2020-03" db="EMBL/GenBank/DDBJ databases">
        <title>A transcriptome and proteome of the tick Rhipicephalus microplus shaped by the genetic composition of its hosts and developmental stage.</title>
        <authorList>
            <person name="Garcia G.R."/>
            <person name="Ribeiro J.M.C."/>
            <person name="Maruyama S.R."/>
            <person name="Gardinasse L.G."/>
            <person name="Nelson K."/>
            <person name="Ferreira B.R."/>
            <person name="Andrade T.G."/>
            <person name="Santos I.K.F.M."/>
        </authorList>
    </citation>
    <scope>NUCLEOTIDE SEQUENCE</scope>
    <source>
        <strain evidence="2">NSGR</strain>
        <tissue evidence="2">Salivary glands</tissue>
    </source>
</reference>
<evidence type="ECO:0000256" key="1">
    <source>
        <dbReference type="SAM" id="SignalP"/>
    </source>
</evidence>
<sequence length="85" mass="9590">MFWSSLHIHLCETVSALLYAAGLCLCCLSLHSCNEMIRVHHCTVSRSVVGDTCSRTWRQLSNCPLIRVSSLFFTLCFMQLALNIP</sequence>
<feature type="chain" id="PRO_5026213363" description="Secreted protein" evidence="1">
    <location>
        <begin position="17"/>
        <end position="85"/>
    </location>
</feature>
<evidence type="ECO:0008006" key="3">
    <source>
        <dbReference type="Google" id="ProtNLM"/>
    </source>
</evidence>
<accession>A0A6G5A2D0</accession>
<dbReference type="AlphaFoldDB" id="A0A6G5A2D0"/>
<name>A0A6G5A2D0_RHIMP</name>
<proteinExistence type="predicted"/>
<organism evidence="2">
    <name type="scientific">Rhipicephalus microplus</name>
    <name type="common">Cattle tick</name>
    <name type="synonym">Boophilus microplus</name>
    <dbReference type="NCBI Taxonomy" id="6941"/>
    <lineage>
        <taxon>Eukaryota</taxon>
        <taxon>Metazoa</taxon>
        <taxon>Ecdysozoa</taxon>
        <taxon>Arthropoda</taxon>
        <taxon>Chelicerata</taxon>
        <taxon>Arachnida</taxon>
        <taxon>Acari</taxon>
        <taxon>Parasitiformes</taxon>
        <taxon>Ixodida</taxon>
        <taxon>Ixodoidea</taxon>
        <taxon>Ixodidae</taxon>
        <taxon>Rhipicephalinae</taxon>
        <taxon>Rhipicephalus</taxon>
        <taxon>Boophilus</taxon>
    </lineage>
</organism>
<evidence type="ECO:0000313" key="2">
    <source>
        <dbReference type="EMBL" id="NIE45175.1"/>
    </source>
</evidence>
<keyword evidence="1" id="KW-0732">Signal</keyword>